<keyword evidence="1" id="KW-0472">Membrane</keyword>
<evidence type="ECO:0000313" key="2">
    <source>
        <dbReference type="EMBL" id="CAE07804.1"/>
    </source>
</evidence>
<keyword evidence="1" id="KW-1133">Transmembrane helix</keyword>
<proteinExistence type="predicted"/>
<evidence type="ECO:0000313" key="3">
    <source>
        <dbReference type="Proteomes" id="UP000001422"/>
    </source>
</evidence>
<keyword evidence="1" id="KW-0812">Transmembrane</keyword>
<dbReference type="PANTHER" id="PTHR35473:SF3">
    <property type="entry name" value="1-ACYL-SN-GLYCEROL-3-PHOSPHATE ACYLTRANSFERASE"/>
    <property type="match status" value="1"/>
</dbReference>
<protein>
    <recommendedName>
        <fullName evidence="4">DUF3593 domain-containing protein</fullName>
    </recommendedName>
</protein>
<evidence type="ECO:0000256" key="1">
    <source>
        <dbReference type="SAM" id="Phobius"/>
    </source>
</evidence>
<dbReference type="InterPro" id="IPR021995">
    <property type="entry name" value="DUF3593"/>
</dbReference>
<dbReference type="STRING" id="84588.SYNW1289"/>
<dbReference type="KEGG" id="syw:SYNW1289"/>
<dbReference type="Pfam" id="PF12159">
    <property type="entry name" value="DUF3593"/>
    <property type="match status" value="1"/>
</dbReference>
<feature type="transmembrane region" description="Helical" evidence="1">
    <location>
        <begin position="67"/>
        <end position="88"/>
    </location>
</feature>
<dbReference type="Proteomes" id="UP000001422">
    <property type="component" value="Chromosome"/>
</dbReference>
<dbReference type="PANTHER" id="PTHR35473">
    <property type="entry name" value="1-ACYL-SN-GLYCEROL-3-PHOSPHATE ACYLTRANSFERASE"/>
    <property type="match status" value="1"/>
</dbReference>
<dbReference type="AlphaFoldDB" id="Q7U6P9"/>
<dbReference type="RefSeq" id="WP_011128153.1">
    <property type="nucleotide sequence ID" value="NC_005070.1"/>
</dbReference>
<sequence>MDFDPAPLFALSLLPYLLFLRWLQRSGTLPELAVWGFRLTLLFVLMTIVAAVLALRCCDAELVAVDGLHGGAEAFLTLANAVLVIGLLRSDADRVNNS</sequence>
<feature type="transmembrane region" description="Helical" evidence="1">
    <location>
        <begin position="6"/>
        <end position="23"/>
    </location>
</feature>
<organism evidence="2 3">
    <name type="scientific">Parasynechococcus marenigrum (strain WH8102)</name>
    <dbReference type="NCBI Taxonomy" id="84588"/>
    <lineage>
        <taxon>Bacteria</taxon>
        <taxon>Bacillati</taxon>
        <taxon>Cyanobacteriota</taxon>
        <taxon>Cyanophyceae</taxon>
        <taxon>Synechococcales</taxon>
        <taxon>Prochlorococcaceae</taxon>
        <taxon>Parasynechococcus</taxon>
        <taxon>Parasynechococcus marenigrum</taxon>
    </lineage>
</organism>
<keyword evidence="3" id="KW-1185">Reference proteome</keyword>
<feature type="transmembrane region" description="Helical" evidence="1">
    <location>
        <begin position="35"/>
        <end position="55"/>
    </location>
</feature>
<dbReference type="eggNOG" id="ENOG5032S96">
    <property type="taxonomic scope" value="Bacteria"/>
</dbReference>
<dbReference type="HOGENOM" id="CLU_162320_0_0_3"/>
<dbReference type="EMBL" id="BX569692">
    <property type="protein sequence ID" value="CAE07804.1"/>
    <property type="molecule type" value="Genomic_DNA"/>
</dbReference>
<gene>
    <name evidence="2" type="ordered locus">SYNW1289</name>
</gene>
<evidence type="ECO:0008006" key="4">
    <source>
        <dbReference type="Google" id="ProtNLM"/>
    </source>
</evidence>
<accession>Q7U6P9</accession>
<reference evidence="2 3" key="1">
    <citation type="journal article" date="2003" name="Nature">
        <title>The genome of a motile marine Synechococcus.</title>
        <authorList>
            <person name="Palenik B."/>
            <person name="Brahamsha B."/>
            <person name="Larimer F."/>
            <person name="Land M."/>
            <person name="Hauser L."/>
            <person name="Chain P."/>
            <person name="Lamerdin J."/>
            <person name="Regala W."/>
            <person name="Allen E.A."/>
            <person name="McCarren J."/>
            <person name="Paulsen I."/>
            <person name="Dufresne A."/>
            <person name="Partensky F."/>
            <person name="Webb E."/>
            <person name="Waterbury J."/>
        </authorList>
    </citation>
    <scope>NUCLEOTIDE SEQUENCE [LARGE SCALE GENOMIC DNA]</scope>
    <source>
        <strain evidence="2 3">WH8102</strain>
    </source>
</reference>
<name>Q7U6P9_PARMW</name>